<dbReference type="PROSITE" id="PS00065">
    <property type="entry name" value="D_2_HYDROXYACID_DH_1"/>
    <property type="match status" value="1"/>
</dbReference>
<dbReference type="GO" id="GO:0051287">
    <property type="term" value="F:NAD binding"/>
    <property type="evidence" value="ECO:0007669"/>
    <property type="project" value="InterPro"/>
</dbReference>
<dbReference type="Pfam" id="PF00389">
    <property type="entry name" value="2-Hacid_dh"/>
    <property type="match status" value="1"/>
</dbReference>
<keyword evidence="3 5" id="KW-0560">Oxidoreductase</keyword>
<dbReference type="SUPFAM" id="SSF52283">
    <property type="entry name" value="Formate/glycerate dehydrogenase catalytic domain-like"/>
    <property type="match status" value="1"/>
</dbReference>
<evidence type="ECO:0000259" key="6">
    <source>
        <dbReference type="Pfam" id="PF00389"/>
    </source>
</evidence>
<organism evidence="8 9">
    <name type="scientific">Mucilaginibacter corticis</name>
    <dbReference type="NCBI Taxonomy" id="2597670"/>
    <lineage>
        <taxon>Bacteria</taxon>
        <taxon>Pseudomonadati</taxon>
        <taxon>Bacteroidota</taxon>
        <taxon>Sphingobacteriia</taxon>
        <taxon>Sphingobacteriales</taxon>
        <taxon>Sphingobacteriaceae</taxon>
        <taxon>Mucilaginibacter</taxon>
    </lineage>
</organism>
<comment type="similarity">
    <text evidence="1 5">Belongs to the D-isomer specific 2-hydroxyacid dehydrogenase family.</text>
</comment>
<sequence>MKIAVLDDYQNVALRFADWSGLEKRAQITVFNRPAALEELVPFEVLCVMRERMPLNREALEQLVNLKLVVSTGMRNASLDVGACKDLGIAVAFTEYVESGAPEMTWALLMALARNIPVEAENFRSGGWQTTIGVDLRGKTLGILGLGRIGSRMAQFAKVFEMKVIAWSENLTEEKAHRAGAELVSRERLFKEADFLSIHLVLSGRSKGIVGATELALMKRSAFLINTSRGPLVDETALVDALQHERIAGAALDVYDREPLPADHVLRRLRNVVATPHVGYVTEYTYRVFYRDTVKAVENWLRDRI</sequence>
<proteinExistence type="inferred from homology"/>
<dbReference type="PROSITE" id="PS00671">
    <property type="entry name" value="D_2_HYDROXYACID_DH_3"/>
    <property type="match status" value="1"/>
</dbReference>
<dbReference type="SUPFAM" id="SSF51735">
    <property type="entry name" value="NAD(P)-binding Rossmann-fold domains"/>
    <property type="match status" value="1"/>
</dbReference>
<evidence type="ECO:0000256" key="4">
    <source>
        <dbReference type="ARBA" id="ARBA00023027"/>
    </source>
</evidence>
<dbReference type="FunFam" id="3.40.50.720:FF:000203">
    <property type="entry name" value="D-3-phosphoglycerate dehydrogenase (SerA)"/>
    <property type="match status" value="1"/>
</dbReference>
<dbReference type="PANTHER" id="PTHR42789:SF1">
    <property type="entry name" value="D-ISOMER SPECIFIC 2-HYDROXYACID DEHYDROGENASE FAMILY PROTEIN (AFU_ORTHOLOGUE AFUA_6G10090)"/>
    <property type="match status" value="1"/>
</dbReference>
<comment type="caution">
    <text evidence="8">The sequence shown here is derived from an EMBL/GenBank/DDBJ whole genome shotgun (WGS) entry which is preliminary data.</text>
</comment>
<dbReference type="InterPro" id="IPR006140">
    <property type="entry name" value="D-isomer_DH_NAD-bd"/>
</dbReference>
<dbReference type="PANTHER" id="PTHR42789">
    <property type="entry name" value="D-ISOMER SPECIFIC 2-HYDROXYACID DEHYDROGENASE FAMILY PROTEIN (AFU_ORTHOLOGUE AFUA_6G10090)"/>
    <property type="match status" value="1"/>
</dbReference>
<evidence type="ECO:0000313" key="8">
    <source>
        <dbReference type="EMBL" id="TSJ39688.1"/>
    </source>
</evidence>
<dbReference type="InterPro" id="IPR029752">
    <property type="entry name" value="D-isomer_DH_CS1"/>
</dbReference>
<evidence type="ECO:0000313" key="9">
    <source>
        <dbReference type="Proteomes" id="UP000318733"/>
    </source>
</evidence>
<dbReference type="GO" id="GO:0016616">
    <property type="term" value="F:oxidoreductase activity, acting on the CH-OH group of donors, NAD or NADP as acceptor"/>
    <property type="evidence" value="ECO:0007669"/>
    <property type="project" value="InterPro"/>
</dbReference>
<evidence type="ECO:0000256" key="5">
    <source>
        <dbReference type="RuleBase" id="RU003719"/>
    </source>
</evidence>
<dbReference type="InterPro" id="IPR050857">
    <property type="entry name" value="D-2-hydroxyacid_DH"/>
</dbReference>
<dbReference type="Proteomes" id="UP000318733">
    <property type="component" value="Unassembled WGS sequence"/>
</dbReference>
<feature type="domain" description="D-isomer specific 2-hydroxyacid dehydrogenase catalytic" evidence="6">
    <location>
        <begin position="36"/>
        <end position="302"/>
    </location>
</feature>
<dbReference type="InterPro" id="IPR029753">
    <property type="entry name" value="D-isomer_DH_CS"/>
</dbReference>
<feature type="domain" description="D-isomer specific 2-hydroxyacid dehydrogenase NAD-binding" evidence="7">
    <location>
        <begin position="107"/>
        <end position="279"/>
    </location>
</feature>
<dbReference type="GO" id="GO:0008652">
    <property type="term" value="P:amino acid biosynthetic process"/>
    <property type="evidence" value="ECO:0007669"/>
    <property type="project" value="UniProtKB-KW"/>
</dbReference>
<dbReference type="OrthoDB" id="1522997at2"/>
<keyword evidence="9" id="KW-1185">Reference proteome</keyword>
<evidence type="ECO:0000256" key="2">
    <source>
        <dbReference type="ARBA" id="ARBA00022605"/>
    </source>
</evidence>
<accession>A0A556MIH4</accession>
<evidence type="ECO:0000256" key="3">
    <source>
        <dbReference type="ARBA" id="ARBA00023002"/>
    </source>
</evidence>
<dbReference type="InterPro" id="IPR006139">
    <property type="entry name" value="D-isomer_2_OHA_DH_cat_dom"/>
</dbReference>
<dbReference type="RefSeq" id="WP_144249725.1">
    <property type="nucleotide sequence ID" value="NZ_VLPK01000003.1"/>
</dbReference>
<dbReference type="EMBL" id="VLPK01000003">
    <property type="protein sequence ID" value="TSJ39688.1"/>
    <property type="molecule type" value="Genomic_DNA"/>
</dbReference>
<evidence type="ECO:0000256" key="1">
    <source>
        <dbReference type="ARBA" id="ARBA00005854"/>
    </source>
</evidence>
<dbReference type="AlphaFoldDB" id="A0A556MIH4"/>
<dbReference type="Pfam" id="PF02826">
    <property type="entry name" value="2-Hacid_dh_C"/>
    <property type="match status" value="1"/>
</dbReference>
<dbReference type="InterPro" id="IPR036291">
    <property type="entry name" value="NAD(P)-bd_dom_sf"/>
</dbReference>
<keyword evidence="4" id="KW-0520">NAD</keyword>
<gene>
    <name evidence="8" type="ORF">FO440_18285</name>
</gene>
<dbReference type="Gene3D" id="3.40.50.720">
    <property type="entry name" value="NAD(P)-binding Rossmann-like Domain"/>
    <property type="match status" value="2"/>
</dbReference>
<keyword evidence="2" id="KW-0028">Amino-acid biosynthesis</keyword>
<protein>
    <submittedName>
        <fullName evidence="8">D-2-hydroxyacid dehydrogenase family protein</fullName>
    </submittedName>
</protein>
<name>A0A556MIH4_9SPHI</name>
<reference evidence="8 9" key="1">
    <citation type="submission" date="2019-07" db="EMBL/GenBank/DDBJ databases">
        <authorList>
            <person name="Huq M.A."/>
        </authorList>
    </citation>
    <scope>NUCLEOTIDE SEQUENCE [LARGE SCALE GENOMIC DNA]</scope>
    <source>
        <strain evidence="8 9">MAH-19</strain>
    </source>
</reference>
<dbReference type="CDD" id="cd12169">
    <property type="entry name" value="PGDH_like_1"/>
    <property type="match status" value="1"/>
</dbReference>
<evidence type="ECO:0000259" key="7">
    <source>
        <dbReference type="Pfam" id="PF02826"/>
    </source>
</evidence>